<dbReference type="SUPFAM" id="SSF49764">
    <property type="entry name" value="HSP20-like chaperones"/>
    <property type="match status" value="1"/>
</dbReference>
<dbReference type="Pfam" id="PF00011">
    <property type="entry name" value="HSP20"/>
    <property type="match status" value="1"/>
</dbReference>
<evidence type="ECO:0000313" key="5">
    <source>
        <dbReference type="Proteomes" id="UP000198461"/>
    </source>
</evidence>
<dbReference type="AlphaFoldDB" id="A0A1N6DH48"/>
<dbReference type="InterPro" id="IPR031107">
    <property type="entry name" value="Small_HSP"/>
</dbReference>
<evidence type="ECO:0000313" key="4">
    <source>
        <dbReference type="EMBL" id="SIN70131.1"/>
    </source>
</evidence>
<dbReference type="Proteomes" id="UP000198461">
    <property type="component" value="Unassembled WGS sequence"/>
</dbReference>
<gene>
    <name evidence="4" type="ORF">SAMN05443662_0143</name>
</gene>
<keyword evidence="4" id="KW-0346">Stress response</keyword>
<proteinExistence type="inferred from homology"/>
<feature type="domain" description="SHSP" evidence="3">
    <location>
        <begin position="32"/>
        <end position="144"/>
    </location>
</feature>
<accession>A0A1N6DH48</accession>
<dbReference type="RefSeq" id="WP_074200487.1">
    <property type="nucleotide sequence ID" value="NZ_FSRE01000001.1"/>
</dbReference>
<dbReference type="CDD" id="cd06464">
    <property type="entry name" value="ACD_sHsps-like"/>
    <property type="match status" value="1"/>
</dbReference>
<organism evidence="4 5">
    <name type="scientific">Sulfurivirga caldicuralii</name>
    <dbReference type="NCBI Taxonomy" id="364032"/>
    <lineage>
        <taxon>Bacteria</taxon>
        <taxon>Pseudomonadati</taxon>
        <taxon>Pseudomonadota</taxon>
        <taxon>Gammaproteobacteria</taxon>
        <taxon>Thiotrichales</taxon>
        <taxon>Piscirickettsiaceae</taxon>
        <taxon>Sulfurivirga</taxon>
    </lineage>
</organism>
<dbReference type="InterPro" id="IPR002068">
    <property type="entry name" value="A-crystallin/Hsp20_dom"/>
</dbReference>
<dbReference type="OrthoDB" id="9792695at2"/>
<protein>
    <submittedName>
        <fullName evidence="4">Heat shock protein Hsp20</fullName>
    </submittedName>
</protein>
<dbReference type="PROSITE" id="PS01031">
    <property type="entry name" value="SHSP"/>
    <property type="match status" value="1"/>
</dbReference>
<evidence type="ECO:0000259" key="3">
    <source>
        <dbReference type="PROSITE" id="PS01031"/>
    </source>
</evidence>
<dbReference type="EMBL" id="FSRE01000001">
    <property type="protein sequence ID" value="SIN70131.1"/>
    <property type="molecule type" value="Genomic_DNA"/>
</dbReference>
<name>A0A1N6DH48_9GAMM</name>
<evidence type="ECO:0000256" key="2">
    <source>
        <dbReference type="RuleBase" id="RU003616"/>
    </source>
</evidence>
<dbReference type="InterPro" id="IPR008978">
    <property type="entry name" value="HSP20-like_chaperone"/>
</dbReference>
<evidence type="ECO:0000256" key="1">
    <source>
        <dbReference type="PROSITE-ProRule" id="PRU00285"/>
    </source>
</evidence>
<sequence length="146" mass="16562">MSRMIQPWSILNQLNRELEQFVGQVAEPQGELKQAQWVPAVDIEETPDAYVIHADVPGVPAKDIEINVENGLLEISGERKLEKEVEERGVRRFERVFGKFYRSFRLPETADVENIKAKTDHGVLTIVVPKKSVAKPRKIAVEEGES</sequence>
<keyword evidence="5" id="KW-1185">Reference proteome</keyword>
<dbReference type="Gene3D" id="2.60.40.790">
    <property type="match status" value="1"/>
</dbReference>
<comment type="similarity">
    <text evidence="1 2">Belongs to the small heat shock protein (HSP20) family.</text>
</comment>
<reference evidence="4 5" key="1">
    <citation type="submission" date="2016-11" db="EMBL/GenBank/DDBJ databases">
        <authorList>
            <person name="Jaros S."/>
            <person name="Januszkiewicz K."/>
            <person name="Wedrychowicz H."/>
        </authorList>
    </citation>
    <scope>NUCLEOTIDE SEQUENCE [LARGE SCALE GENOMIC DNA]</scope>
    <source>
        <strain evidence="4 5">DSM 17737</strain>
    </source>
</reference>
<dbReference type="STRING" id="364032.SAMN05443662_0143"/>
<dbReference type="PANTHER" id="PTHR11527">
    <property type="entry name" value="HEAT-SHOCK PROTEIN 20 FAMILY MEMBER"/>
    <property type="match status" value="1"/>
</dbReference>